<proteinExistence type="predicted"/>
<sequence>MLSGRCNRQSIWRTGFEAHAIKIDWKLARSHLMKLLRCAEEKTQHEKNQSMK</sequence>
<gene>
    <name evidence="1" type="ORF">BDV27DRAFT_131539</name>
</gene>
<dbReference type="AlphaFoldDB" id="A0A5N6ZXV6"/>
<evidence type="ECO:0000313" key="1">
    <source>
        <dbReference type="EMBL" id="KAE8362444.1"/>
    </source>
</evidence>
<dbReference type="GeneID" id="43652096"/>
<keyword evidence="2" id="KW-1185">Reference proteome</keyword>
<name>A0A5N6ZXV6_9EURO</name>
<reference evidence="1 2" key="1">
    <citation type="submission" date="2019-04" db="EMBL/GenBank/DDBJ databases">
        <title>Friends and foes A comparative genomics studyof 23 Aspergillus species from section Flavi.</title>
        <authorList>
            <consortium name="DOE Joint Genome Institute"/>
            <person name="Kjaerbolling I."/>
            <person name="Vesth T."/>
            <person name="Frisvad J.C."/>
            <person name="Nybo J.L."/>
            <person name="Theobald S."/>
            <person name="Kildgaard S."/>
            <person name="Isbrandt T."/>
            <person name="Kuo A."/>
            <person name="Sato A."/>
            <person name="Lyhne E.K."/>
            <person name="Kogle M.E."/>
            <person name="Wiebenga A."/>
            <person name="Kun R.S."/>
            <person name="Lubbers R.J."/>
            <person name="Makela M.R."/>
            <person name="Barry K."/>
            <person name="Chovatia M."/>
            <person name="Clum A."/>
            <person name="Daum C."/>
            <person name="Haridas S."/>
            <person name="He G."/>
            <person name="LaButti K."/>
            <person name="Lipzen A."/>
            <person name="Mondo S."/>
            <person name="Riley R."/>
            <person name="Salamov A."/>
            <person name="Simmons B.A."/>
            <person name="Magnuson J.K."/>
            <person name="Henrissat B."/>
            <person name="Mortensen U.H."/>
            <person name="Larsen T.O."/>
            <person name="Devries R.P."/>
            <person name="Grigoriev I.V."/>
            <person name="Machida M."/>
            <person name="Baker S.E."/>
            <person name="Andersen M.R."/>
        </authorList>
    </citation>
    <scope>NUCLEOTIDE SEQUENCE [LARGE SCALE GENOMIC DNA]</scope>
    <source>
        <strain evidence="1 2">CBS 763.97</strain>
    </source>
</reference>
<dbReference type="EMBL" id="ML737704">
    <property type="protein sequence ID" value="KAE8362444.1"/>
    <property type="molecule type" value="Genomic_DNA"/>
</dbReference>
<accession>A0A5N6ZXV6</accession>
<organism evidence="1 2">
    <name type="scientific">Aspergillus caelatus</name>
    <dbReference type="NCBI Taxonomy" id="61420"/>
    <lineage>
        <taxon>Eukaryota</taxon>
        <taxon>Fungi</taxon>
        <taxon>Dikarya</taxon>
        <taxon>Ascomycota</taxon>
        <taxon>Pezizomycotina</taxon>
        <taxon>Eurotiomycetes</taxon>
        <taxon>Eurotiomycetidae</taxon>
        <taxon>Eurotiales</taxon>
        <taxon>Aspergillaceae</taxon>
        <taxon>Aspergillus</taxon>
        <taxon>Aspergillus subgen. Circumdati</taxon>
    </lineage>
</organism>
<dbReference type="Proteomes" id="UP000326268">
    <property type="component" value="Unassembled WGS sequence"/>
</dbReference>
<dbReference type="RefSeq" id="XP_031925525.1">
    <property type="nucleotide sequence ID" value="XM_032067650.1"/>
</dbReference>
<evidence type="ECO:0000313" key="2">
    <source>
        <dbReference type="Proteomes" id="UP000326268"/>
    </source>
</evidence>
<protein>
    <submittedName>
        <fullName evidence="1">Uncharacterized protein</fullName>
    </submittedName>
</protein>